<dbReference type="Pfam" id="PF14534">
    <property type="entry name" value="DUF4440"/>
    <property type="match status" value="1"/>
</dbReference>
<gene>
    <name evidence="2" type="ORF">AHIS1636_35690</name>
</gene>
<dbReference type="EMBL" id="BRVS01000027">
    <property type="protein sequence ID" value="GLB69126.1"/>
    <property type="molecule type" value="Genomic_DNA"/>
</dbReference>
<feature type="domain" description="DUF4440" evidence="1">
    <location>
        <begin position="2"/>
        <end position="95"/>
    </location>
</feature>
<evidence type="ECO:0000259" key="1">
    <source>
        <dbReference type="Pfam" id="PF14534"/>
    </source>
</evidence>
<evidence type="ECO:0000313" key="2">
    <source>
        <dbReference type="EMBL" id="GLB69126.1"/>
    </source>
</evidence>
<protein>
    <recommendedName>
        <fullName evidence="1">DUF4440 domain-containing protein</fullName>
    </recommendedName>
</protein>
<proteinExistence type="predicted"/>
<dbReference type="Proteomes" id="UP001209654">
    <property type="component" value="Unassembled WGS sequence"/>
</dbReference>
<dbReference type="SUPFAM" id="SSF54427">
    <property type="entry name" value="NTF2-like"/>
    <property type="match status" value="1"/>
</dbReference>
<reference evidence="2 3" key="1">
    <citation type="journal article" date="2023" name="Int. J. Syst. Evol. Microbiol.">
        <title>Arthrobacter mangrovi sp. nov., an actinobacterium isolated from the rhizosphere of a mangrove.</title>
        <authorList>
            <person name="Hamada M."/>
            <person name="Saitou S."/>
            <person name="Enomoto N."/>
            <person name="Nanri K."/>
            <person name="Hidaka K."/>
            <person name="Miura T."/>
            <person name="Tamura T."/>
        </authorList>
    </citation>
    <scope>NUCLEOTIDE SEQUENCE [LARGE SCALE GENOMIC DNA]</scope>
    <source>
        <strain evidence="2 3">NBRC 112813</strain>
    </source>
</reference>
<dbReference type="InterPro" id="IPR027843">
    <property type="entry name" value="DUF4440"/>
</dbReference>
<name>A0ABQ5MYQ4_9MICC</name>
<comment type="caution">
    <text evidence="2">The sequence shown here is derived from an EMBL/GenBank/DDBJ whole genome shotgun (WGS) entry which is preliminary data.</text>
</comment>
<dbReference type="InterPro" id="IPR032710">
    <property type="entry name" value="NTF2-like_dom_sf"/>
</dbReference>
<accession>A0ABQ5MYQ4</accession>
<keyword evidence="3" id="KW-1185">Reference proteome</keyword>
<evidence type="ECO:0000313" key="3">
    <source>
        <dbReference type="Proteomes" id="UP001209654"/>
    </source>
</evidence>
<dbReference type="Gene3D" id="3.10.450.50">
    <property type="match status" value="1"/>
</dbReference>
<sequence>MNGDTEGFALLCHPNLIFLHATGETETRESYLSKLEAGRYTYNRVEHPIHSITVADGTAVVMGDVIAELNAEGKTIRLQNRVLATWVQTNQGWLLVGHAGLPLDNRRR</sequence>
<organism evidence="2 3">
    <name type="scientific">Arthrobacter mangrovi</name>
    <dbReference type="NCBI Taxonomy" id="2966350"/>
    <lineage>
        <taxon>Bacteria</taxon>
        <taxon>Bacillati</taxon>
        <taxon>Actinomycetota</taxon>
        <taxon>Actinomycetes</taxon>
        <taxon>Micrococcales</taxon>
        <taxon>Micrococcaceae</taxon>
        <taxon>Arthrobacter</taxon>
    </lineage>
</organism>